<dbReference type="InterPro" id="IPR006935">
    <property type="entry name" value="Helicase/UvrB_N"/>
</dbReference>
<dbReference type="SMART" id="SM00490">
    <property type="entry name" value="HELICc"/>
    <property type="match status" value="1"/>
</dbReference>
<dbReference type="PROSITE" id="PS51194">
    <property type="entry name" value="HELICASE_CTER"/>
    <property type="match status" value="1"/>
</dbReference>
<evidence type="ECO:0000256" key="4">
    <source>
        <dbReference type="ARBA" id="ARBA00022840"/>
    </source>
</evidence>
<dbReference type="InterPro" id="IPR027417">
    <property type="entry name" value="P-loop_NTPase"/>
</dbReference>
<dbReference type="CDD" id="cd17926">
    <property type="entry name" value="DEXHc_RE"/>
    <property type="match status" value="1"/>
</dbReference>
<dbReference type="InterPro" id="IPR050615">
    <property type="entry name" value="ATP-dep_DNA_Helicase"/>
</dbReference>
<gene>
    <name evidence="7" type="ORF">NUM_44330</name>
</gene>
<evidence type="ECO:0000313" key="7">
    <source>
        <dbReference type="EMBL" id="GIL29179.1"/>
    </source>
</evidence>
<keyword evidence="3" id="KW-0347">Helicase</keyword>
<protein>
    <submittedName>
        <fullName evidence="7">DNA-repair protein</fullName>
    </submittedName>
</protein>
<evidence type="ECO:0000256" key="2">
    <source>
        <dbReference type="ARBA" id="ARBA00022801"/>
    </source>
</evidence>
<feature type="domain" description="Helicase ATP-binding" evidence="5">
    <location>
        <begin position="268"/>
        <end position="438"/>
    </location>
</feature>
<dbReference type="Proteomes" id="UP000614996">
    <property type="component" value="Unassembled WGS sequence"/>
</dbReference>
<dbReference type="PROSITE" id="PS51192">
    <property type="entry name" value="HELICASE_ATP_BIND_1"/>
    <property type="match status" value="1"/>
</dbReference>
<keyword evidence="8" id="KW-1185">Reference proteome</keyword>
<dbReference type="GO" id="GO:0004386">
    <property type="term" value="F:helicase activity"/>
    <property type="evidence" value="ECO:0007669"/>
    <property type="project" value="UniProtKB-KW"/>
</dbReference>
<dbReference type="Gene3D" id="3.40.50.300">
    <property type="entry name" value="P-loop containing nucleotide triphosphate hydrolases"/>
    <property type="match status" value="2"/>
</dbReference>
<dbReference type="GO" id="GO:0003677">
    <property type="term" value="F:DNA binding"/>
    <property type="evidence" value="ECO:0007669"/>
    <property type="project" value="InterPro"/>
</dbReference>
<name>A0A8J4AEL9_9ACTN</name>
<sequence>MSGLRDHEFAPSYDKSVDDLAGDFYLPCMRVSTRYDRISGYFSSAVFSIAWPALKDFIEGGGRMRLICSPVFSSTDAGALRQGYEALSDEELGAALLAELRFLLDSERSRKPARVLAGLIAAGAVDVRLAILTASASPGDRRLFHDKVGLFTDDAGDTVGFRGSMNETFLGLSADGNLESVDVFPSWAGGRDARRVSDAATRFEALWRNEIDSVDVRAVPEVAAQFIRNAGPADWEVLVDEVLAEAAVRAATPADARPLRDHQIQALAAWELHGRRGLLEHATGSGKTYTAVQAVRTVLSEGGSAIVLVPSALLLDQWRRELTQRLADLAPQLLLAGAGNNTWRTDDLLYPWTSTRTAGSPPRIVVAMMQTAATDAFLTRVANNDRLLVITDEAHRLGSPGAEPLLTLAAPWRMGLSATPVRAGDPDGTARLLNFFGGIIPPPYTLQDAIRDRVLTPYNYIPHDVALDGGEQAAYEDLSRKLRREAGRRGDALDNVESNERLRKLAIARARILKRAAGKVPLAVQVLAEHYQPGQRWLVYCDGLRQLGEVRAALAARSLDSLEYHSSMTGDREATLAELDINGGILVSVRCLDEGVDLPAVSHALILASSRNPREFIQRRGRILRRYPGKALAFLHDAIVVPTQDAEAPTAHGDRLLAGELHRVLEFARGAANPQALTQVEALCIRYGVPIELDTTVSAAGVEVDTEIEDEDD</sequence>
<keyword evidence="4" id="KW-0067">ATP-binding</keyword>
<proteinExistence type="predicted"/>
<dbReference type="PANTHER" id="PTHR11274:SF0">
    <property type="entry name" value="GENERAL TRANSCRIPTION AND DNA REPAIR FACTOR IIH HELICASE SUBUNIT XPB"/>
    <property type="match status" value="1"/>
</dbReference>
<dbReference type="InterPro" id="IPR001650">
    <property type="entry name" value="Helicase_C-like"/>
</dbReference>
<dbReference type="GO" id="GO:0016787">
    <property type="term" value="F:hydrolase activity"/>
    <property type="evidence" value="ECO:0007669"/>
    <property type="project" value="UniProtKB-KW"/>
</dbReference>
<dbReference type="RefSeq" id="WP_207126852.1">
    <property type="nucleotide sequence ID" value="NZ_BOPO01000084.1"/>
</dbReference>
<evidence type="ECO:0000256" key="3">
    <source>
        <dbReference type="ARBA" id="ARBA00022806"/>
    </source>
</evidence>
<dbReference type="Pfam" id="PF04851">
    <property type="entry name" value="ResIII"/>
    <property type="match status" value="1"/>
</dbReference>
<evidence type="ECO:0000256" key="1">
    <source>
        <dbReference type="ARBA" id="ARBA00022741"/>
    </source>
</evidence>
<dbReference type="InterPro" id="IPR014001">
    <property type="entry name" value="Helicase_ATP-bd"/>
</dbReference>
<reference evidence="8" key="1">
    <citation type="journal article" date="2021" name="Int. J. Syst. Evol. Microbiol.">
        <title>Actinocatenispora comari sp. nov., an endophytic actinomycete isolated from aerial parts of Comarum salesowianum.</title>
        <authorList>
            <person name="Oyunbileg N."/>
            <person name="Iizaka Y."/>
            <person name="Hamada M."/>
            <person name="Davaapurev B.O."/>
            <person name="Fukumoto A."/>
            <person name="Tsetseg B."/>
            <person name="Kato F."/>
            <person name="Tamura T."/>
            <person name="Batkhuu J."/>
            <person name="Anzai Y."/>
        </authorList>
    </citation>
    <scope>NUCLEOTIDE SEQUENCE [LARGE SCALE GENOMIC DNA]</scope>
    <source>
        <strain evidence="8">NUM-2625</strain>
    </source>
</reference>
<comment type="caution">
    <text evidence="7">The sequence shown here is derived from an EMBL/GenBank/DDBJ whole genome shotgun (WGS) entry which is preliminary data.</text>
</comment>
<dbReference type="SMART" id="SM00487">
    <property type="entry name" value="DEXDc"/>
    <property type="match status" value="1"/>
</dbReference>
<feature type="domain" description="Helicase C-terminal" evidence="6">
    <location>
        <begin position="519"/>
        <end position="684"/>
    </location>
</feature>
<dbReference type="SUPFAM" id="SSF52540">
    <property type="entry name" value="P-loop containing nucleoside triphosphate hydrolases"/>
    <property type="match status" value="1"/>
</dbReference>
<organism evidence="7 8">
    <name type="scientific">Actinocatenispora comari</name>
    <dbReference type="NCBI Taxonomy" id="2807577"/>
    <lineage>
        <taxon>Bacteria</taxon>
        <taxon>Bacillati</taxon>
        <taxon>Actinomycetota</taxon>
        <taxon>Actinomycetes</taxon>
        <taxon>Micromonosporales</taxon>
        <taxon>Micromonosporaceae</taxon>
        <taxon>Actinocatenispora</taxon>
    </lineage>
</organism>
<keyword evidence="1" id="KW-0547">Nucleotide-binding</keyword>
<keyword evidence="2" id="KW-0378">Hydrolase</keyword>
<dbReference type="CDD" id="cd09179">
    <property type="entry name" value="PLDc_N_DEXD_a"/>
    <property type="match status" value="1"/>
</dbReference>
<accession>A0A8J4AEL9</accession>
<dbReference type="PANTHER" id="PTHR11274">
    <property type="entry name" value="RAD25/XP-B DNA REPAIR HELICASE"/>
    <property type="match status" value="1"/>
</dbReference>
<dbReference type="EMBL" id="BOPO01000084">
    <property type="protein sequence ID" value="GIL29179.1"/>
    <property type="molecule type" value="Genomic_DNA"/>
</dbReference>
<dbReference type="GO" id="GO:0005524">
    <property type="term" value="F:ATP binding"/>
    <property type="evidence" value="ECO:0007669"/>
    <property type="project" value="UniProtKB-KW"/>
</dbReference>
<evidence type="ECO:0000259" key="6">
    <source>
        <dbReference type="PROSITE" id="PS51194"/>
    </source>
</evidence>
<dbReference type="Pfam" id="PF00271">
    <property type="entry name" value="Helicase_C"/>
    <property type="match status" value="1"/>
</dbReference>
<dbReference type="AlphaFoldDB" id="A0A8J4AEL9"/>
<evidence type="ECO:0000259" key="5">
    <source>
        <dbReference type="PROSITE" id="PS51192"/>
    </source>
</evidence>
<evidence type="ECO:0000313" key="8">
    <source>
        <dbReference type="Proteomes" id="UP000614996"/>
    </source>
</evidence>